<dbReference type="GO" id="GO:0000307">
    <property type="term" value="C:cyclin-dependent protein kinase holoenzyme complex"/>
    <property type="evidence" value="ECO:0007669"/>
    <property type="project" value="TreeGrafter"/>
</dbReference>
<feature type="compositionally biased region" description="Pro residues" evidence="1">
    <location>
        <begin position="357"/>
        <end position="371"/>
    </location>
</feature>
<feature type="compositionally biased region" description="Polar residues" evidence="1">
    <location>
        <begin position="413"/>
        <end position="430"/>
    </location>
</feature>
<accession>A0A061H5P3</accession>
<feature type="compositionally biased region" description="Low complexity" evidence="1">
    <location>
        <begin position="493"/>
        <end position="503"/>
    </location>
</feature>
<feature type="compositionally biased region" description="Low complexity" evidence="1">
    <location>
        <begin position="435"/>
        <end position="463"/>
    </location>
</feature>
<dbReference type="KEGG" id="pfp:PFL1_04064"/>
<dbReference type="Pfam" id="PF08613">
    <property type="entry name" value="Cyclin"/>
    <property type="match status" value="1"/>
</dbReference>
<dbReference type="InterPro" id="IPR013922">
    <property type="entry name" value="Cyclin_PHO80-like"/>
</dbReference>
<protein>
    <recommendedName>
        <fullName evidence="4">Cyclin-like domain-containing protein</fullName>
    </recommendedName>
</protein>
<dbReference type="GO" id="GO:0016538">
    <property type="term" value="F:cyclin-dependent protein serine/threonine kinase regulator activity"/>
    <property type="evidence" value="ECO:0007669"/>
    <property type="project" value="TreeGrafter"/>
</dbReference>
<feature type="region of interest" description="Disordered" evidence="1">
    <location>
        <begin position="1"/>
        <end position="111"/>
    </location>
</feature>
<dbReference type="PANTHER" id="PTHR15615:SF117">
    <property type="entry name" value="PHO85 CYCLIN PHO80"/>
    <property type="match status" value="1"/>
</dbReference>
<feature type="compositionally biased region" description="Low complexity" evidence="1">
    <location>
        <begin position="520"/>
        <end position="537"/>
    </location>
</feature>
<feature type="compositionally biased region" description="Low complexity" evidence="1">
    <location>
        <begin position="9"/>
        <end position="84"/>
    </location>
</feature>
<dbReference type="CDD" id="cd20558">
    <property type="entry name" value="CYCLIN_ScPCL7-like"/>
    <property type="match status" value="1"/>
</dbReference>
<feature type="compositionally biased region" description="Basic residues" evidence="1">
    <location>
        <begin position="89"/>
        <end position="98"/>
    </location>
</feature>
<dbReference type="EMBL" id="KE361635">
    <property type="protein sequence ID" value="EPQ28237.1"/>
    <property type="molecule type" value="Genomic_DNA"/>
</dbReference>
<dbReference type="HOGENOM" id="CLU_500699_0_0_1"/>
<dbReference type="Gene3D" id="1.10.472.10">
    <property type="entry name" value="Cyclin-like"/>
    <property type="match status" value="1"/>
</dbReference>
<dbReference type="eggNOG" id="KOG1674">
    <property type="taxonomic scope" value="Eukaryota"/>
</dbReference>
<sequence>MTADSVHHPPSSSFAPSSSSQASVSSASSSTSAASSPSASAAAEPHALTTATAVGASSSSSMAAAAAAAAAAASPTPSASTSRPPSRPPSRRSIKGSHSRTVSAASRAGPPPKHRKVLPYLFDDAELDDVVVLVADMLTKLTQHNDSLPLHPASLTRFHSRATPNISLPAYLRRIAKYTSVEKCCMLILLVYIDRVCERMAGFTICGLTVHRFVCAAVLCASKALCDAFNTNEHYSRVGGITLAEMNLLEKEFLNIIDWRLTCSGDLLQHYYASLVRSHDDFVLDLPPSNVDVDSVSGTAAMSLQAQDVVGGDEYDDDGNEEARGVAEPSSELEPQGYSSYRHDGQLSSTAANPAHPLAPTPPPPPDPRAPLSPSSVPASSSVATARPGYSPGLRGGSRGNSSHPLRPGHAPASQSPSFSGLAASPSTLARYQVSATAAAAASTAASATSTSSASASNAGASPTPLPPTPPPTKRKSFERAADRVGKSPRIGPAAAAFASSPSRKAMAAPSAPTNGWQYAMSYGGSAPPPSSTSANGEGILFHP</sequence>
<dbReference type="PANTHER" id="PTHR15615">
    <property type="match status" value="1"/>
</dbReference>
<dbReference type="Proteomes" id="UP000053664">
    <property type="component" value="Unassembled WGS sequence"/>
</dbReference>
<feature type="compositionally biased region" description="Basic and acidic residues" evidence="1">
    <location>
        <begin position="476"/>
        <end position="486"/>
    </location>
</feature>
<dbReference type="RefSeq" id="XP_007879779.1">
    <property type="nucleotide sequence ID" value="XM_007881588.1"/>
</dbReference>
<proteinExistence type="predicted"/>
<dbReference type="OrthoDB" id="337735at2759"/>
<gene>
    <name evidence="2" type="ORF">PFL1_04064</name>
</gene>
<evidence type="ECO:0000256" key="1">
    <source>
        <dbReference type="SAM" id="MobiDB-lite"/>
    </source>
</evidence>
<dbReference type="GO" id="GO:0019901">
    <property type="term" value="F:protein kinase binding"/>
    <property type="evidence" value="ECO:0007669"/>
    <property type="project" value="InterPro"/>
</dbReference>
<evidence type="ECO:0000313" key="2">
    <source>
        <dbReference type="EMBL" id="EPQ28237.1"/>
    </source>
</evidence>
<dbReference type="AlphaFoldDB" id="A0A061H5P3"/>
<feature type="compositionally biased region" description="Low complexity" evidence="1">
    <location>
        <begin position="372"/>
        <end position="388"/>
    </location>
</feature>
<organism evidence="2 3">
    <name type="scientific">Pseudozyma flocculosa PF-1</name>
    <dbReference type="NCBI Taxonomy" id="1277687"/>
    <lineage>
        <taxon>Eukaryota</taxon>
        <taxon>Fungi</taxon>
        <taxon>Dikarya</taxon>
        <taxon>Basidiomycota</taxon>
        <taxon>Ustilaginomycotina</taxon>
        <taxon>Ustilaginomycetes</taxon>
        <taxon>Ustilaginales</taxon>
        <taxon>Ustilaginaceae</taxon>
        <taxon>Pseudozyma</taxon>
    </lineage>
</organism>
<dbReference type="GO" id="GO:0005634">
    <property type="term" value="C:nucleus"/>
    <property type="evidence" value="ECO:0007669"/>
    <property type="project" value="TreeGrafter"/>
</dbReference>
<dbReference type="InterPro" id="IPR036915">
    <property type="entry name" value="Cyclin-like_sf"/>
</dbReference>
<evidence type="ECO:0000313" key="3">
    <source>
        <dbReference type="Proteomes" id="UP000053664"/>
    </source>
</evidence>
<dbReference type="GeneID" id="19318171"/>
<dbReference type="SUPFAM" id="SSF47954">
    <property type="entry name" value="Cyclin-like"/>
    <property type="match status" value="1"/>
</dbReference>
<feature type="region of interest" description="Disordered" evidence="1">
    <location>
        <begin position="304"/>
        <end position="544"/>
    </location>
</feature>
<reference evidence="2 3" key="1">
    <citation type="journal article" date="2013" name="Plant Cell">
        <title>The transition from a phytopathogenic smut ancestor to an anamorphic biocontrol agent deciphered by comparative whole-genome analysis.</title>
        <authorList>
            <person name="Lefebvre F."/>
            <person name="Joly D.L."/>
            <person name="Labbe C."/>
            <person name="Teichmann B."/>
            <person name="Linning R."/>
            <person name="Belzile F."/>
            <person name="Bakkeren G."/>
            <person name="Belanger R.R."/>
        </authorList>
    </citation>
    <scope>NUCLEOTIDE SEQUENCE [LARGE SCALE GENOMIC DNA]</scope>
    <source>
        <strain evidence="2 3">PF-1</strain>
    </source>
</reference>
<feature type="compositionally biased region" description="Acidic residues" evidence="1">
    <location>
        <begin position="311"/>
        <end position="320"/>
    </location>
</feature>
<evidence type="ECO:0008006" key="4">
    <source>
        <dbReference type="Google" id="ProtNLM"/>
    </source>
</evidence>
<name>A0A061H5P3_9BASI</name>